<dbReference type="GO" id="GO:0000329">
    <property type="term" value="C:fungal-type vacuole membrane"/>
    <property type="evidence" value="ECO:0007669"/>
    <property type="project" value="TreeGrafter"/>
</dbReference>
<dbReference type="PANTHER" id="PTHR31645:SF3">
    <property type="entry name" value="OLIGOPEPTIDE TRANSPORTER"/>
    <property type="match status" value="1"/>
</dbReference>
<feature type="transmembrane region" description="Helical" evidence="7">
    <location>
        <begin position="661"/>
        <end position="686"/>
    </location>
</feature>
<feature type="transmembrane region" description="Helical" evidence="7">
    <location>
        <begin position="698"/>
        <end position="720"/>
    </location>
</feature>
<evidence type="ECO:0000256" key="1">
    <source>
        <dbReference type="ARBA" id="ARBA00004141"/>
    </source>
</evidence>
<keyword evidence="3" id="KW-0813">Transport</keyword>
<dbReference type="AlphaFoldDB" id="A0A6P8AQ49"/>
<feature type="transmembrane region" description="Helical" evidence="7">
    <location>
        <begin position="159"/>
        <end position="177"/>
    </location>
</feature>
<comment type="subcellular location">
    <subcellularLocation>
        <location evidence="1">Membrane</location>
        <topology evidence="1">Multi-pass membrane protein</topology>
    </subcellularLocation>
</comment>
<accession>A0A6P8AQ49</accession>
<evidence type="ECO:0000256" key="7">
    <source>
        <dbReference type="SAM" id="Phobius"/>
    </source>
</evidence>
<feature type="transmembrane region" description="Helical" evidence="7">
    <location>
        <begin position="466"/>
        <end position="488"/>
    </location>
</feature>
<feature type="transmembrane region" description="Helical" evidence="7">
    <location>
        <begin position="118"/>
        <end position="139"/>
    </location>
</feature>
<dbReference type="RefSeq" id="XP_030977036.1">
    <property type="nucleotide sequence ID" value="XM_031131384.1"/>
</dbReference>
<evidence type="ECO:0000256" key="5">
    <source>
        <dbReference type="ARBA" id="ARBA00022989"/>
    </source>
</evidence>
<evidence type="ECO:0000313" key="8">
    <source>
        <dbReference type="Proteomes" id="UP000515153"/>
    </source>
</evidence>
<dbReference type="KEGG" id="pgri:PgNI_11417"/>
<keyword evidence="6 7" id="KW-0472">Membrane</keyword>
<feature type="transmembrane region" description="Helical" evidence="7">
    <location>
        <begin position="439"/>
        <end position="460"/>
    </location>
</feature>
<feature type="transmembrane region" description="Helical" evidence="7">
    <location>
        <begin position="223"/>
        <end position="245"/>
    </location>
</feature>
<evidence type="ECO:0000256" key="6">
    <source>
        <dbReference type="ARBA" id="ARBA00023136"/>
    </source>
</evidence>
<dbReference type="InterPro" id="IPR004813">
    <property type="entry name" value="OPT"/>
</dbReference>
<reference evidence="9" key="3">
    <citation type="submission" date="2025-08" db="UniProtKB">
        <authorList>
            <consortium name="RefSeq"/>
        </authorList>
    </citation>
    <scope>IDENTIFICATION</scope>
    <source>
        <strain evidence="9">NI907</strain>
    </source>
</reference>
<comment type="similarity">
    <text evidence="2">Belongs to the oligopeptide OPT transporter family.</text>
</comment>
<organism evidence="8 9">
    <name type="scientific">Pyricularia grisea</name>
    <name type="common">Crabgrass-specific blast fungus</name>
    <name type="synonym">Magnaporthe grisea</name>
    <dbReference type="NCBI Taxonomy" id="148305"/>
    <lineage>
        <taxon>Eukaryota</taxon>
        <taxon>Fungi</taxon>
        <taxon>Dikarya</taxon>
        <taxon>Ascomycota</taxon>
        <taxon>Pezizomycotina</taxon>
        <taxon>Sordariomycetes</taxon>
        <taxon>Sordariomycetidae</taxon>
        <taxon>Magnaporthales</taxon>
        <taxon>Pyriculariaceae</taxon>
        <taxon>Pyricularia</taxon>
    </lineage>
</organism>
<evidence type="ECO:0008006" key="10">
    <source>
        <dbReference type="Google" id="ProtNLM"/>
    </source>
</evidence>
<dbReference type="Proteomes" id="UP000515153">
    <property type="component" value="Chromosome VI"/>
</dbReference>
<evidence type="ECO:0000256" key="4">
    <source>
        <dbReference type="ARBA" id="ARBA00022692"/>
    </source>
</evidence>
<dbReference type="InterPro" id="IPR045035">
    <property type="entry name" value="YSL-like"/>
</dbReference>
<evidence type="ECO:0000256" key="2">
    <source>
        <dbReference type="ARBA" id="ARBA00008807"/>
    </source>
</evidence>
<dbReference type="PANTHER" id="PTHR31645">
    <property type="entry name" value="OLIGOPEPTIDE TRANSPORTER YGL114W-RELATED"/>
    <property type="match status" value="1"/>
</dbReference>
<evidence type="ECO:0000256" key="3">
    <source>
        <dbReference type="ARBA" id="ARBA00022448"/>
    </source>
</evidence>
<keyword evidence="8" id="KW-1185">Reference proteome</keyword>
<proteinExistence type="inferred from homology"/>
<keyword evidence="5 7" id="KW-1133">Transmembrane helix</keyword>
<gene>
    <name evidence="9" type="ORF">PgNI_11417</name>
</gene>
<dbReference type="Pfam" id="PF03169">
    <property type="entry name" value="OPT"/>
    <property type="match status" value="1"/>
</dbReference>
<dbReference type="GeneID" id="41966289"/>
<feature type="transmembrane region" description="Helical" evidence="7">
    <location>
        <begin position="86"/>
        <end position="106"/>
    </location>
</feature>
<sequence>MAVTEKSVTADGVPAVGHPGELKDEKVVIDVDEADIEEEDLYKPLLMDPSIPHEANPLTFRAVVVGIILGTLVGASNLYLGLKTGFTFSANMFGAIFGFGILKFLSKATNSFFGPQENSIVQAAATGAGGISGIFVAGLPAMYRLGLLSKSPIDDIGRMFTITIVCTFVGLFFSTPLRKFFIIQVARELRLLFPSPTATALTIRSMHAGAAGGVEAMKKLKGLLITFGAAVVHRVASYYAIGILYDWHFFTWFHIWSGYTSWALNIESWGWYFEVTPSFIGSGMLIGLNSAFSMFAGSFLAWGFIGPLLVHYEECIGIQELTLPEQQLSDDPKWDSLYSFASLSGLGKRKPSPRYWLLWPGVMIMVCSSMAELFIQYKVIGVAFKAGWRQTCIGINDILAKRGKQNAFFAAQAAKGNAEDSGSELVQDSAKPEDRVRTWMWTSGLLASLILSIIVLHFQWNIGGGLTILIILLSFIFSFLAVQIGAVTDTTPLTAASKAAQLVVGGTTSGAGFALADAQRINIIASSVAGGAAGVATDLTSDFRVGFLLGTPPIKQWIAQAVGSVFSVFIAPALFVLFATAYPCIIQTQGDLDHCAFATPSVAAWQAVAQAVTDPSISIPKSSGITACLLGALSIAQVVFRHYYLVGSREKYRDYLPNWGAIALSFVIPSPVFTNAALAGALFAHFWRKYRPQSWDTYGYAVAAGAIAGEGMGGVIGAVLQLANVSGDRYGTNIACPADSC</sequence>
<dbReference type="GO" id="GO:0035673">
    <property type="term" value="F:oligopeptide transmembrane transporter activity"/>
    <property type="evidence" value="ECO:0007669"/>
    <property type="project" value="InterPro"/>
</dbReference>
<evidence type="ECO:0000313" key="9">
    <source>
        <dbReference type="RefSeq" id="XP_030977036.1"/>
    </source>
</evidence>
<feature type="transmembrane region" description="Helical" evidence="7">
    <location>
        <begin position="557"/>
        <end position="582"/>
    </location>
</feature>
<reference evidence="9" key="2">
    <citation type="submission" date="2019-10" db="EMBL/GenBank/DDBJ databases">
        <authorList>
            <consortium name="NCBI Genome Project"/>
        </authorList>
    </citation>
    <scope>NUCLEOTIDE SEQUENCE</scope>
    <source>
        <strain evidence="9">NI907</strain>
    </source>
</reference>
<name>A0A6P8AQ49_PYRGI</name>
<protein>
    <recommendedName>
        <fullName evidence="10">Oligopeptide transporter</fullName>
    </recommendedName>
</protein>
<keyword evidence="4 7" id="KW-0812">Transmembrane</keyword>
<feature type="transmembrane region" description="Helical" evidence="7">
    <location>
        <begin position="58"/>
        <end position="80"/>
    </location>
</feature>
<reference evidence="8 9" key="1">
    <citation type="journal article" date="2019" name="Mol. Biol. Evol.">
        <title>Blast fungal genomes show frequent chromosomal changes, gene gains and losses, and effector gene turnover.</title>
        <authorList>
            <person name="Gomez Luciano L.B."/>
            <person name="Jason Tsai I."/>
            <person name="Chuma I."/>
            <person name="Tosa Y."/>
            <person name="Chen Y.H."/>
            <person name="Li J.Y."/>
            <person name="Li M.Y."/>
            <person name="Jade Lu M.Y."/>
            <person name="Nakayashiki H."/>
            <person name="Li W.H."/>
        </authorList>
    </citation>
    <scope>NUCLEOTIDE SEQUENCE [LARGE SCALE GENOMIC DNA]</scope>
    <source>
        <strain evidence="8 9">NI907</strain>
    </source>
</reference>
<feature type="transmembrane region" description="Helical" evidence="7">
    <location>
        <begin position="356"/>
        <end position="375"/>
    </location>
</feature>
<feature type="transmembrane region" description="Helical" evidence="7">
    <location>
        <begin position="285"/>
        <end position="305"/>
    </location>
</feature>